<comment type="caution">
    <text evidence="3">The sequence shown here is derived from an EMBL/GenBank/DDBJ whole genome shotgun (WGS) entry which is preliminary data.</text>
</comment>
<dbReference type="RefSeq" id="WP_189210471.1">
    <property type="nucleotide sequence ID" value="NZ_BMRB01000002.1"/>
</dbReference>
<feature type="domain" description="Ricin B lectin" evidence="2">
    <location>
        <begin position="355"/>
        <end position="478"/>
    </location>
</feature>
<dbReference type="Proteomes" id="UP000660680">
    <property type="component" value="Unassembled WGS sequence"/>
</dbReference>
<gene>
    <name evidence="3" type="ORF">GCM10010171_23750</name>
</gene>
<feature type="chain" id="PRO_5036746308" description="Ricin B lectin domain-containing protein" evidence="1">
    <location>
        <begin position="34"/>
        <end position="479"/>
    </location>
</feature>
<reference evidence="3" key="2">
    <citation type="submission" date="2020-09" db="EMBL/GenBank/DDBJ databases">
        <authorList>
            <person name="Sun Q."/>
            <person name="Ohkuma M."/>
        </authorList>
    </citation>
    <scope>NUCLEOTIDE SEQUENCE</scope>
    <source>
        <strain evidence="3">JCM 3276</strain>
    </source>
</reference>
<reference evidence="3" key="1">
    <citation type="journal article" date="2014" name="Int. J. Syst. Evol. Microbiol.">
        <title>Complete genome sequence of Corynebacterium casei LMG S-19264T (=DSM 44701T), isolated from a smear-ripened cheese.</title>
        <authorList>
            <consortium name="US DOE Joint Genome Institute (JGI-PGF)"/>
            <person name="Walter F."/>
            <person name="Albersmeier A."/>
            <person name="Kalinowski J."/>
            <person name="Ruckert C."/>
        </authorList>
    </citation>
    <scope>NUCLEOTIDE SEQUENCE</scope>
    <source>
        <strain evidence="3">JCM 3276</strain>
    </source>
</reference>
<evidence type="ECO:0000313" key="4">
    <source>
        <dbReference type="Proteomes" id="UP000660680"/>
    </source>
</evidence>
<dbReference type="SUPFAM" id="SSF50370">
    <property type="entry name" value="Ricin B-like lectins"/>
    <property type="match status" value="1"/>
</dbReference>
<accession>A0A918GDC9</accession>
<dbReference type="Pfam" id="PF00652">
    <property type="entry name" value="Ricin_B_lectin"/>
    <property type="match status" value="1"/>
</dbReference>
<dbReference type="InterPro" id="IPR035992">
    <property type="entry name" value="Ricin_B-like_lectins"/>
</dbReference>
<dbReference type="InterPro" id="IPR000772">
    <property type="entry name" value="Ricin_B_lectin"/>
</dbReference>
<dbReference type="CDD" id="cd23451">
    <property type="entry name" value="beta-trefoil_Ricin_laminarinase"/>
    <property type="match status" value="1"/>
</dbReference>
<proteinExistence type="predicted"/>
<dbReference type="InterPro" id="IPR008752">
    <property type="entry name" value="Peptidase_M11"/>
</dbReference>
<sequence length="479" mass="49132">MNPNVLKLPARLAIGAALALSTLLLTSNTTVSAGVTAAESPSASATRPIAVVLVNFTNDTIDSSTTFRTKVRDMYFGTGQSLSRYYEEASDGAVRFTPLAGQPEVLGPWTISMPAACDSGAMNTKTREALAARGISGYQSLAIWFPNRLAQCDWGGLGQMPGSTTWMPDAHGNPSGVVHELGHNFGFAHLASVTCTPGTLSGCAEAGYRGSSPMGGGGYQSGLAAPELIHAGWLPTSQRVVAPSSGTYTLTPLHAPASVTGTRVLEIPRNTTGDRITVAYRKNATTIDTGVGEGVQLHLTKEGAYRVSTLVDPSAGTSGSTDTDLDVGARITDATSGVTIETLSATATSATVRITTPYRFVGGAGGCLDIEGAATANGTPAVVWSCHGGSNQQWADPGDGTLRSLGKCLDAEAGGTADGTRVIVWDCHGGANQRWTSTNNTLRNAASGKCVDAGSGVNGTRLVLATCAGTTGQTWTRSA</sequence>
<evidence type="ECO:0000259" key="2">
    <source>
        <dbReference type="SMART" id="SM00458"/>
    </source>
</evidence>
<name>A0A918GDC9_9PSEU</name>
<dbReference type="Pfam" id="PF05548">
    <property type="entry name" value="Peptidase_M11"/>
    <property type="match status" value="1"/>
</dbReference>
<keyword evidence="1" id="KW-0732">Signal</keyword>
<protein>
    <recommendedName>
        <fullName evidence="2">Ricin B lectin domain-containing protein</fullName>
    </recommendedName>
</protein>
<evidence type="ECO:0000313" key="3">
    <source>
        <dbReference type="EMBL" id="GGS29668.1"/>
    </source>
</evidence>
<feature type="signal peptide" evidence="1">
    <location>
        <begin position="1"/>
        <end position="33"/>
    </location>
</feature>
<dbReference type="SMART" id="SM00458">
    <property type="entry name" value="RICIN"/>
    <property type="match status" value="1"/>
</dbReference>
<dbReference type="AlphaFoldDB" id="A0A918GDC9"/>
<dbReference type="EMBL" id="BMRB01000002">
    <property type="protein sequence ID" value="GGS29668.1"/>
    <property type="molecule type" value="Genomic_DNA"/>
</dbReference>
<keyword evidence="4" id="KW-1185">Reference proteome</keyword>
<dbReference type="Gene3D" id="2.80.10.50">
    <property type="match status" value="2"/>
</dbReference>
<organism evidence="3 4">
    <name type="scientific">Actinokineospora fastidiosa</name>
    <dbReference type="NCBI Taxonomy" id="1816"/>
    <lineage>
        <taxon>Bacteria</taxon>
        <taxon>Bacillati</taxon>
        <taxon>Actinomycetota</taxon>
        <taxon>Actinomycetes</taxon>
        <taxon>Pseudonocardiales</taxon>
        <taxon>Pseudonocardiaceae</taxon>
        <taxon>Actinokineospora</taxon>
    </lineage>
</organism>
<dbReference type="PROSITE" id="PS50231">
    <property type="entry name" value="RICIN_B_LECTIN"/>
    <property type="match status" value="1"/>
</dbReference>
<evidence type="ECO:0000256" key="1">
    <source>
        <dbReference type="SAM" id="SignalP"/>
    </source>
</evidence>